<feature type="chain" id="PRO_5042013017" description="BIG2 domain-containing protein" evidence="2">
    <location>
        <begin position="29"/>
        <end position="636"/>
    </location>
</feature>
<feature type="signal peptide" evidence="2">
    <location>
        <begin position="1"/>
        <end position="28"/>
    </location>
</feature>
<dbReference type="SMART" id="SM00635">
    <property type="entry name" value="BID_2"/>
    <property type="match status" value="1"/>
</dbReference>
<evidence type="ECO:0000256" key="1">
    <source>
        <dbReference type="SAM" id="MobiDB-lite"/>
    </source>
</evidence>
<dbReference type="InterPro" id="IPR039564">
    <property type="entry name" value="Peptidase_C39-like"/>
</dbReference>
<feature type="domain" description="BIG2" evidence="3">
    <location>
        <begin position="81"/>
        <end position="157"/>
    </location>
</feature>
<dbReference type="SMART" id="SM00728">
    <property type="entry name" value="ChW"/>
    <property type="match status" value="6"/>
</dbReference>
<accession>A0AAE6YJL5</accession>
<dbReference type="Proteomes" id="UP000501558">
    <property type="component" value="Chromosome"/>
</dbReference>
<evidence type="ECO:0000313" key="5">
    <source>
        <dbReference type="Proteomes" id="UP000501558"/>
    </source>
</evidence>
<proteinExistence type="predicted"/>
<dbReference type="InterPro" id="IPR006637">
    <property type="entry name" value="ChW"/>
</dbReference>
<feature type="compositionally biased region" description="Polar residues" evidence="1">
    <location>
        <begin position="60"/>
        <end position="74"/>
    </location>
</feature>
<feature type="region of interest" description="Disordered" evidence="1">
    <location>
        <begin position="35"/>
        <end position="77"/>
    </location>
</feature>
<organism evidence="4 5">
    <name type="scientific">Pseudolactococcus raffinolactis</name>
    <dbReference type="NCBI Taxonomy" id="1366"/>
    <lineage>
        <taxon>Bacteria</taxon>
        <taxon>Bacillati</taxon>
        <taxon>Bacillota</taxon>
        <taxon>Bacilli</taxon>
        <taxon>Lactobacillales</taxon>
        <taxon>Streptococcaceae</taxon>
        <taxon>Pseudolactococcus</taxon>
    </lineage>
</organism>
<dbReference type="RefSeq" id="WP_167840972.1">
    <property type="nucleotide sequence ID" value="NZ_CP047628.1"/>
</dbReference>
<dbReference type="Pfam" id="PF13529">
    <property type="entry name" value="Peptidase_C39_2"/>
    <property type="match status" value="1"/>
</dbReference>
<reference evidence="4 5" key="1">
    <citation type="submission" date="2019-12" db="EMBL/GenBank/DDBJ databases">
        <title>Whole genome sequences of Lactococcus raffinolactis strains isolated from sewage.</title>
        <authorList>
            <person name="Ybazeta G."/>
            <person name="Ross M."/>
            <person name="Brabant-Kirwan D."/>
            <person name="Saleh M."/>
            <person name="Dillon J.A."/>
            <person name="Splinter K."/>
            <person name="Nokhbeh R."/>
        </authorList>
    </citation>
    <scope>NUCLEOTIDE SEQUENCE [LARGE SCALE GENOMIC DNA]</scope>
    <source>
        <strain evidence="4 5">Lr_19_14</strain>
    </source>
</reference>
<dbReference type="Gene3D" id="2.60.40.1080">
    <property type="match status" value="1"/>
</dbReference>
<dbReference type="Gene3D" id="3.90.70.10">
    <property type="entry name" value="Cysteine proteinases"/>
    <property type="match status" value="1"/>
</dbReference>
<protein>
    <recommendedName>
        <fullName evidence="3">BIG2 domain-containing protein</fullName>
    </recommendedName>
</protein>
<evidence type="ECO:0000313" key="4">
    <source>
        <dbReference type="EMBL" id="QIW57579.1"/>
    </source>
</evidence>
<dbReference type="EMBL" id="CP047628">
    <property type="protein sequence ID" value="QIW57579.1"/>
    <property type="molecule type" value="Genomic_DNA"/>
</dbReference>
<name>A0AAE6YJL5_9LACT</name>
<evidence type="ECO:0000256" key="2">
    <source>
        <dbReference type="SAM" id="SignalP"/>
    </source>
</evidence>
<dbReference type="InterPro" id="IPR003343">
    <property type="entry name" value="Big_2"/>
</dbReference>
<evidence type="ECO:0000259" key="3">
    <source>
        <dbReference type="SMART" id="SM00635"/>
    </source>
</evidence>
<keyword evidence="5" id="KW-1185">Reference proteome</keyword>
<dbReference type="AlphaFoldDB" id="A0AAE6YJL5"/>
<keyword evidence="2" id="KW-0732">Signal</keyword>
<dbReference type="InterPro" id="IPR008964">
    <property type="entry name" value="Invasin/intimin_cell_adhesion"/>
</dbReference>
<gene>
    <name evidence="4" type="ORF">GU334_01020</name>
</gene>
<dbReference type="Pfam" id="PF02368">
    <property type="entry name" value="Big_2"/>
    <property type="match status" value="1"/>
</dbReference>
<sequence>MKQNKAIICLSISLLVISLAICPASIQALDSTNQNSIRSTDSNASITESQSHPATIEETAPTSSTPLTSGQTPTTDKDVMPVEKLEVSINKSKVAVGETAQISATILPSTTSQIVQYQVSNPAVVSIDNAGQVTGLSIGVAEIKVSSQDGTVSSSVTITVVKPSVSYQSHIQNVGWQSFAKDGAMSGTQGKSLRLEAIKIKLDDVTHSGHINYQVHIQNVGWQVVNGKPYVSDDAVAGTTGQAKRMEAIKITLTDELVAHYDIYYRVHIQNIGWLSWAKNGEAAGSQGIAARLEGIEIQLLPKGTANLDQSRPFVSPATLSYQTHIQDMGWTGIKNNNDISGTTGLERRLEALKVMTSQSNLSGAIVYQTHIQDIGWQSKVSNGGISGTTGQSKRIEAVNISLTGELSYYYDVYYRVHVQDKGWLLWAKNGGNAGSSGASKRLEALQIQLVLKENPGPATGRAFLTADDFKPWIGKPYYYSQWDSRWAGNRFNSSTIGPSGCVPTSLAMILKGSYGMNLTPADVAARMDYYSGWPVGASGKDIIATANSYGHSVEVVTSQSVAEQRLREGYPIIWLENVGIGHAVVSFGNSGGKTEVLDPYNRQFFNGWYDISYLWNRPSADPMDWDAGRPVFVIK</sequence>
<feature type="compositionally biased region" description="Polar residues" evidence="1">
    <location>
        <begin position="35"/>
        <end position="53"/>
    </location>
</feature>
<dbReference type="Pfam" id="PF07538">
    <property type="entry name" value="ChW"/>
    <property type="match status" value="6"/>
</dbReference>
<dbReference type="SUPFAM" id="SSF49373">
    <property type="entry name" value="Invasin/intimin cell-adhesion fragments"/>
    <property type="match status" value="1"/>
</dbReference>